<reference evidence="1 2" key="1">
    <citation type="submission" date="2019-05" db="EMBL/GenBank/DDBJ databases">
        <title>Another draft genome of Portunus trituberculatus and its Hox gene families provides insights of decapod evolution.</title>
        <authorList>
            <person name="Jeong J.-H."/>
            <person name="Song I."/>
            <person name="Kim S."/>
            <person name="Choi T."/>
            <person name="Kim D."/>
            <person name="Ryu S."/>
            <person name="Kim W."/>
        </authorList>
    </citation>
    <scope>NUCLEOTIDE SEQUENCE [LARGE SCALE GENOMIC DNA]</scope>
    <source>
        <tissue evidence="1">Muscle</tissue>
    </source>
</reference>
<sequence length="85" mass="9307">MATIKPATSTPALHGSLCFCLKAGTDGSCQAKKIGTAKPINSSTTQRQKHQVHNYVNFPSALNLNKLQQVLKFVSHCYKVDHKKP</sequence>
<evidence type="ECO:0000313" key="2">
    <source>
        <dbReference type="Proteomes" id="UP000324222"/>
    </source>
</evidence>
<keyword evidence="2" id="KW-1185">Reference proteome</keyword>
<proteinExistence type="predicted"/>
<protein>
    <submittedName>
        <fullName evidence="1">Uncharacterized protein</fullName>
    </submittedName>
</protein>
<dbReference type="Proteomes" id="UP000324222">
    <property type="component" value="Unassembled WGS sequence"/>
</dbReference>
<comment type="caution">
    <text evidence="1">The sequence shown here is derived from an EMBL/GenBank/DDBJ whole genome shotgun (WGS) entry which is preliminary data.</text>
</comment>
<evidence type="ECO:0000313" key="1">
    <source>
        <dbReference type="EMBL" id="MPC36147.1"/>
    </source>
</evidence>
<organism evidence="1 2">
    <name type="scientific">Portunus trituberculatus</name>
    <name type="common">Swimming crab</name>
    <name type="synonym">Neptunus trituberculatus</name>
    <dbReference type="NCBI Taxonomy" id="210409"/>
    <lineage>
        <taxon>Eukaryota</taxon>
        <taxon>Metazoa</taxon>
        <taxon>Ecdysozoa</taxon>
        <taxon>Arthropoda</taxon>
        <taxon>Crustacea</taxon>
        <taxon>Multicrustacea</taxon>
        <taxon>Malacostraca</taxon>
        <taxon>Eumalacostraca</taxon>
        <taxon>Eucarida</taxon>
        <taxon>Decapoda</taxon>
        <taxon>Pleocyemata</taxon>
        <taxon>Brachyura</taxon>
        <taxon>Eubrachyura</taxon>
        <taxon>Portunoidea</taxon>
        <taxon>Portunidae</taxon>
        <taxon>Portuninae</taxon>
        <taxon>Portunus</taxon>
    </lineage>
</organism>
<name>A0A5B7ESB8_PORTR</name>
<dbReference type="EMBL" id="VSRR010003435">
    <property type="protein sequence ID" value="MPC36147.1"/>
    <property type="molecule type" value="Genomic_DNA"/>
</dbReference>
<gene>
    <name evidence="1" type="ORF">E2C01_029594</name>
</gene>
<accession>A0A5B7ESB8</accession>
<dbReference type="AlphaFoldDB" id="A0A5B7ESB8"/>